<proteinExistence type="predicted"/>
<dbReference type="Proteomes" id="UP001207654">
    <property type="component" value="Unassembled WGS sequence"/>
</dbReference>
<evidence type="ECO:0008006" key="4">
    <source>
        <dbReference type="Google" id="ProtNLM"/>
    </source>
</evidence>
<gene>
    <name evidence="2" type="ORF">OV287_51010</name>
</gene>
<comment type="caution">
    <text evidence="2">The sequence shown here is derived from an EMBL/GenBank/DDBJ whole genome shotgun (WGS) entry which is preliminary data.</text>
</comment>
<reference evidence="2 3" key="1">
    <citation type="submission" date="2022-11" db="EMBL/GenBank/DDBJ databases">
        <title>Minimal conservation of predation-associated metabolite biosynthetic gene clusters underscores biosynthetic potential of Myxococcota including descriptions for ten novel species: Archangium lansinium sp. nov., Myxococcus landrumus sp. nov., Nannocystis bai.</title>
        <authorList>
            <person name="Ahearne A."/>
            <person name="Stevens C."/>
            <person name="Phillips K."/>
        </authorList>
    </citation>
    <scope>NUCLEOTIDE SEQUENCE [LARGE SCALE GENOMIC DNA]</scope>
    <source>
        <strain evidence="2 3">MIWBW</strain>
    </source>
</reference>
<organism evidence="2 3">
    <name type="scientific">Archangium lansingense</name>
    <dbReference type="NCBI Taxonomy" id="2995310"/>
    <lineage>
        <taxon>Bacteria</taxon>
        <taxon>Pseudomonadati</taxon>
        <taxon>Myxococcota</taxon>
        <taxon>Myxococcia</taxon>
        <taxon>Myxococcales</taxon>
        <taxon>Cystobacterineae</taxon>
        <taxon>Archangiaceae</taxon>
        <taxon>Archangium</taxon>
    </lineage>
</organism>
<evidence type="ECO:0000256" key="1">
    <source>
        <dbReference type="SAM" id="SignalP"/>
    </source>
</evidence>
<evidence type="ECO:0000313" key="3">
    <source>
        <dbReference type="Proteomes" id="UP001207654"/>
    </source>
</evidence>
<feature type="chain" id="PRO_5046076451" description="Secreted protein" evidence="1">
    <location>
        <begin position="20"/>
        <end position="178"/>
    </location>
</feature>
<dbReference type="RefSeq" id="WP_267541366.1">
    <property type="nucleotide sequence ID" value="NZ_JAPNKA010000001.1"/>
</dbReference>
<keyword evidence="1" id="KW-0732">Signal</keyword>
<sequence>MHLRVFLMTVLLWSLPTAAQQPLLECGNTYECCIRKYPSLESCGPGNEAARAVRAIDSATDSANMATAIDGEAINSQLVHIARHLALILELEQVGGVPPGEPPNKQTHGHWWREIKTAVRNIHQKLKNCRSRSQLMASLGKARNHPARTPEQIADIEARLVEAARKMGEQAGELLPCG</sequence>
<name>A0ABT4AMM2_9BACT</name>
<protein>
    <recommendedName>
        <fullName evidence="4">Secreted protein</fullName>
    </recommendedName>
</protein>
<evidence type="ECO:0000313" key="2">
    <source>
        <dbReference type="EMBL" id="MCY1082811.1"/>
    </source>
</evidence>
<accession>A0ABT4AMM2</accession>
<dbReference type="EMBL" id="JAPNKA010000001">
    <property type="protein sequence ID" value="MCY1082811.1"/>
    <property type="molecule type" value="Genomic_DNA"/>
</dbReference>
<feature type="signal peptide" evidence="1">
    <location>
        <begin position="1"/>
        <end position="19"/>
    </location>
</feature>
<keyword evidence="3" id="KW-1185">Reference proteome</keyword>